<dbReference type="Proteomes" id="UP000295696">
    <property type="component" value="Unassembled WGS sequence"/>
</dbReference>
<dbReference type="AlphaFoldDB" id="A0A4R3J608"/>
<dbReference type="Gene3D" id="1.10.287.130">
    <property type="match status" value="1"/>
</dbReference>
<comment type="caution">
    <text evidence="2">The sequence shown here is derived from an EMBL/GenBank/DDBJ whole genome shotgun (WGS) entry which is preliminary data.</text>
</comment>
<dbReference type="Gene3D" id="3.30.565.10">
    <property type="entry name" value="Histidine kinase-like ATPase, C-terminal domain"/>
    <property type="match status" value="1"/>
</dbReference>
<reference evidence="2 3" key="1">
    <citation type="submission" date="2019-03" db="EMBL/GenBank/DDBJ databases">
        <title>Genomic Encyclopedia of Type Strains, Phase IV (KMG-IV): sequencing the most valuable type-strain genomes for metagenomic binning, comparative biology and taxonomic classification.</title>
        <authorList>
            <person name="Goeker M."/>
        </authorList>
    </citation>
    <scope>NUCLEOTIDE SEQUENCE [LARGE SCALE GENOMIC DNA]</scope>
    <source>
        <strain evidence="2 3">DSM 104836</strain>
    </source>
</reference>
<evidence type="ECO:0000259" key="1">
    <source>
        <dbReference type="Pfam" id="PF10090"/>
    </source>
</evidence>
<dbReference type="Pfam" id="PF10090">
    <property type="entry name" value="HPTransfase"/>
    <property type="match status" value="1"/>
</dbReference>
<dbReference type="OrthoDB" id="9803702at2"/>
<proteinExistence type="predicted"/>
<dbReference type="InterPro" id="IPR018762">
    <property type="entry name" value="ChpT_C"/>
</dbReference>
<keyword evidence="2" id="KW-0808">Transferase</keyword>
<evidence type="ECO:0000313" key="2">
    <source>
        <dbReference type="EMBL" id="TCS60256.1"/>
    </source>
</evidence>
<protein>
    <submittedName>
        <fullName evidence="2">Histidine phosphotransferase ChpT</fullName>
    </submittedName>
</protein>
<gene>
    <name evidence="2" type="ORF">EDD52_11575</name>
</gene>
<sequence length="200" mass="21651">MMHGNANLAELIGSRICHDLISPIGAIQNGLELISLTGDADSSPEMELISESCAHANARIRFFRIAFGSSGSGQSLSVNEAQSVISGMYAGDRLSADWTLSEPAPREEVQLALLALLCMDRALLRGGNVQISRSNGEWHLAATGPQIRVDPAIWKVLRGSVSASDIRPADVQFPLLAVRAADQGRDINWRETEETIDIRF</sequence>
<accession>A0A4R3J608</accession>
<evidence type="ECO:0000313" key="3">
    <source>
        <dbReference type="Proteomes" id="UP000295696"/>
    </source>
</evidence>
<dbReference type="InterPro" id="IPR036890">
    <property type="entry name" value="HATPase_C_sf"/>
</dbReference>
<feature type="domain" description="Histidine phosphotransferase ChpT C-terminal" evidence="1">
    <location>
        <begin position="79"/>
        <end position="194"/>
    </location>
</feature>
<dbReference type="GO" id="GO:0016740">
    <property type="term" value="F:transferase activity"/>
    <property type="evidence" value="ECO:0007669"/>
    <property type="project" value="UniProtKB-KW"/>
</dbReference>
<dbReference type="EMBL" id="SLZU01000015">
    <property type="protein sequence ID" value="TCS60256.1"/>
    <property type="molecule type" value="Genomic_DNA"/>
</dbReference>
<keyword evidence="3" id="KW-1185">Reference proteome</keyword>
<name>A0A4R3J608_9RHOB</name>
<dbReference type="RefSeq" id="WP_132247360.1">
    <property type="nucleotide sequence ID" value="NZ_SLZU01000015.1"/>
</dbReference>
<organism evidence="2 3">
    <name type="scientific">Primorskyibacter sedentarius</name>
    <dbReference type="NCBI Taxonomy" id="745311"/>
    <lineage>
        <taxon>Bacteria</taxon>
        <taxon>Pseudomonadati</taxon>
        <taxon>Pseudomonadota</taxon>
        <taxon>Alphaproteobacteria</taxon>
        <taxon>Rhodobacterales</taxon>
        <taxon>Roseobacteraceae</taxon>
        <taxon>Primorskyibacter</taxon>
    </lineage>
</organism>